<protein>
    <recommendedName>
        <fullName evidence="7">Mediator of RNA polymerase II transcription subunit 9</fullName>
    </recommendedName>
    <alternativeName>
        <fullName evidence="7">Mediator complex subunit 9</fullName>
    </alternativeName>
</protein>
<keyword evidence="8" id="KW-0175">Coiled coil</keyword>
<evidence type="ECO:0000313" key="10">
    <source>
        <dbReference type="EMBL" id="KAJ5103734.1"/>
    </source>
</evidence>
<feature type="coiled-coil region" evidence="8">
    <location>
        <begin position="143"/>
        <end position="170"/>
    </location>
</feature>
<comment type="caution">
    <text evidence="10">The sequence shown here is derived from an EMBL/GenBank/DDBJ whole genome shotgun (WGS) entry which is preliminary data.</text>
</comment>
<comment type="similarity">
    <text evidence="2 7">Belongs to the Mediator complex subunit 9 family.</text>
</comment>
<keyword evidence="5 7" id="KW-0804">Transcription</keyword>
<evidence type="ECO:0000256" key="2">
    <source>
        <dbReference type="ARBA" id="ARBA00008089"/>
    </source>
</evidence>
<keyword evidence="3 7" id="KW-0805">Transcription regulation</keyword>
<evidence type="ECO:0000256" key="1">
    <source>
        <dbReference type="ARBA" id="ARBA00004123"/>
    </source>
</evidence>
<evidence type="ECO:0000256" key="5">
    <source>
        <dbReference type="ARBA" id="ARBA00023163"/>
    </source>
</evidence>
<dbReference type="OrthoDB" id="5414694at2759"/>
<reference evidence="10" key="2">
    <citation type="journal article" date="2023" name="IMA Fungus">
        <title>Comparative genomic study of the Penicillium genus elucidates a diverse pangenome and 15 lateral gene transfer events.</title>
        <authorList>
            <person name="Petersen C."/>
            <person name="Sorensen T."/>
            <person name="Nielsen M.R."/>
            <person name="Sondergaard T.E."/>
            <person name="Sorensen J.L."/>
            <person name="Fitzpatrick D.A."/>
            <person name="Frisvad J.C."/>
            <person name="Nielsen K.L."/>
        </authorList>
    </citation>
    <scope>NUCLEOTIDE SEQUENCE</scope>
    <source>
        <strain evidence="10">IBT 30761</strain>
    </source>
</reference>
<sequence length="191" mass="19911">MASRSPTAATPLPKSSVAPESPSKDTNQTVPFPSPQTFEVLPPLHGVLLQLLSQKAPTDPTVGAPGDAPGASGASTEAQQNGQQPPSSIPGGGSNGPAASQAVADTSSIDPNVRSPLDVKDLPTATSSVKIRIEKARAVVEELPDMHRSVEEQQDEISELEDRITRLRCVISEFGIRARLDFADSKVATAA</sequence>
<accession>A0A9W9FP20</accession>
<dbReference type="InterPro" id="IPR011425">
    <property type="entry name" value="Med9"/>
</dbReference>
<feature type="compositionally biased region" description="Polar residues" evidence="9">
    <location>
        <begin position="24"/>
        <end position="37"/>
    </location>
</feature>
<feature type="compositionally biased region" description="Low complexity" evidence="9">
    <location>
        <begin position="63"/>
        <end position="86"/>
    </location>
</feature>
<gene>
    <name evidence="7" type="primary">MED9</name>
    <name evidence="10" type="ORF">N7532_004263</name>
</gene>
<dbReference type="GO" id="GO:0016592">
    <property type="term" value="C:mediator complex"/>
    <property type="evidence" value="ECO:0007669"/>
    <property type="project" value="InterPro"/>
</dbReference>
<keyword evidence="6 7" id="KW-0539">Nucleus</keyword>
<reference evidence="10" key="1">
    <citation type="submission" date="2022-11" db="EMBL/GenBank/DDBJ databases">
        <authorList>
            <person name="Petersen C."/>
        </authorList>
    </citation>
    <scope>NUCLEOTIDE SEQUENCE</scope>
    <source>
        <strain evidence="10">IBT 30761</strain>
    </source>
</reference>
<comment type="subcellular location">
    <subcellularLocation>
        <location evidence="1 7">Nucleus</location>
    </subcellularLocation>
</comment>
<evidence type="ECO:0000256" key="3">
    <source>
        <dbReference type="ARBA" id="ARBA00023015"/>
    </source>
</evidence>
<dbReference type="EMBL" id="JAPQKI010000004">
    <property type="protein sequence ID" value="KAJ5103734.1"/>
    <property type="molecule type" value="Genomic_DNA"/>
</dbReference>
<dbReference type="AlphaFoldDB" id="A0A9W9FP20"/>
<evidence type="ECO:0000256" key="9">
    <source>
        <dbReference type="SAM" id="MobiDB-lite"/>
    </source>
</evidence>
<feature type="compositionally biased region" description="Low complexity" evidence="9">
    <location>
        <begin position="40"/>
        <end position="52"/>
    </location>
</feature>
<dbReference type="Pfam" id="PF07544">
    <property type="entry name" value="Med9"/>
    <property type="match status" value="1"/>
</dbReference>
<evidence type="ECO:0000256" key="7">
    <source>
        <dbReference type="RuleBase" id="RU364145"/>
    </source>
</evidence>
<evidence type="ECO:0000256" key="6">
    <source>
        <dbReference type="ARBA" id="ARBA00023242"/>
    </source>
</evidence>
<evidence type="ECO:0000313" key="11">
    <source>
        <dbReference type="Proteomes" id="UP001149074"/>
    </source>
</evidence>
<dbReference type="GO" id="GO:0006357">
    <property type="term" value="P:regulation of transcription by RNA polymerase II"/>
    <property type="evidence" value="ECO:0007669"/>
    <property type="project" value="InterPro"/>
</dbReference>
<evidence type="ECO:0000256" key="8">
    <source>
        <dbReference type="SAM" id="Coils"/>
    </source>
</evidence>
<keyword evidence="11" id="KW-1185">Reference proteome</keyword>
<evidence type="ECO:0000256" key="4">
    <source>
        <dbReference type="ARBA" id="ARBA00023159"/>
    </source>
</evidence>
<feature type="region of interest" description="Disordered" evidence="9">
    <location>
        <begin position="1"/>
        <end position="124"/>
    </location>
</feature>
<comment type="subunit">
    <text evidence="7">Component of the Mediator complex.</text>
</comment>
<keyword evidence="4 7" id="KW-0010">Activator</keyword>
<dbReference type="GO" id="GO:0003712">
    <property type="term" value="F:transcription coregulator activity"/>
    <property type="evidence" value="ECO:0007669"/>
    <property type="project" value="InterPro"/>
</dbReference>
<name>A0A9W9FP20_9EURO</name>
<proteinExistence type="inferred from homology"/>
<dbReference type="Proteomes" id="UP001149074">
    <property type="component" value="Unassembled WGS sequence"/>
</dbReference>
<comment type="function">
    <text evidence="7">Component of the Mediator complex, a coactivator involved in the regulated transcription of nearly all RNA polymerase II-dependent genes. Mediator functions as a bridge to convey information from gene-specific regulatory proteins to the basal RNA polymerase II transcription machinery. Mediator is recruited to promoters by direct interactions with regulatory proteins and serves as a scaffold for the assembly of a functional preinitiation complex with RNA polymerase II and the general transcription factors.</text>
</comment>
<organism evidence="10 11">
    <name type="scientific">Penicillium argentinense</name>
    <dbReference type="NCBI Taxonomy" id="1131581"/>
    <lineage>
        <taxon>Eukaryota</taxon>
        <taxon>Fungi</taxon>
        <taxon>Dikarya</taxon>
        <taxon>Ascomycota</taxon>
        <taxon>Pezizomycotina</taxon>
        <taxon>Eurotiomycetes</taxon>
        <taxon>Eurotiomycetidae</taxon>
        <taxon>Eurotiales</taxon>
        <taxon>Aspergillaceae</taxon>
        <taxon>Penicillium</taxon>
    </lineage>
</organism>